<protein>
    <submittedName>
        <fullName evidence="1">3-oxoadipate CoA-transferase subunit A (Acyl CoA:acetate/3-ketoacid CoA transferase, alpha subunit)</fullName>
        <ecNumber evidence="1">2.8.3.6</ecNumber>
    </submittedName>
</protein>
<dbReference type="PANTHER" id="PTHR43293">
    <property type="entry name" value="ACETATE COA-TRANSFERASE YDIF"/>
    <property type="match status" value="1"/>
</dbReference>
<dbReference type="InterPro" id="IPR037171">
    <property type="entry name" value="NagB/RpiA_transferase-like"/>
</dbReference>
<keyword evidence="1" id="KW-0808">Transferase</keyword>
<dbReference type="Gene3D" id="3.40.1080.10">
    <property type="entry name" value="Glutaconate Coenzyme A-transferase"/>
    <property type="match status" value="1"/>
</dbReference>
<sequence>MGVFDYSREALENLKIDDPGILDRLVDFEHARTVHLKKDRSKRDKRISLKEAVAEYVQDGDVVLDTGFGYVRTCIQSHFEIMRQGKKDLQMIGAPNTNQSYMIVAGSVRYSHNSYIGAEMRGTDRNYTRQLKAGKVRILSEWSHGGIAQGLKAAQLGAPGVLSKQMLGSDIVKYNPYLKVIQNPLKKEPDPSVFIPALYPDVTFIHAQAADKYGNAYLYGPTVNDLAGAAASRKVIITAEEIVPEMDIRFNKKGSIIPFFYADAVVELPYGALPGSMPGYYYWPRQWWEKLMRFSAVSEENIKSFIDEWVFGTKDQIEFLEKLGGAKWMIEARRQTKAAEGDNEDIDFSYQEYTINNDPGIFY</sequence>
<organism evidence="1">
    <name type="scientific">anaerobic digester metagenome</name>
    <dbReference type="NCBI Taxonomy" id="1263854"/>
    <lineage>
        <taxon>unclassified sequences</taxon>
        <taxon>metagenomes</taxon>
        <taxon>ecological metagenomes</taxon>
    </lineage>
</organism>
<proteinExistence type="predicted"/>
<dbReference type="SUPFAM" id="SSF100950">
    <property type="entry name" value="NagB/RpiA/CoA transferase-like"/>
    <property type="match status" value="1"/>
</dbReference>
<dbReference type="SMART" id="SM00882">
    <property type="entry name" value="CoA_trans"/>
    <property type="match status" value="1"/>
</dbReference>
<dbReference type="Gene3D" id="3.30.30.40">
    <property type="match status" value="1"/>
</dbReference>
<dbReference type="EMBL" id="CAADRM010000157">
    <property type="protein sequence ID" value="VFU18741.1"/>
    <property type="molecule type" value="Genomic_DNA"/>
</dbReference>
<dbReference type="InterPro" id="IPR004165">
    <property type="entry name" value="CoA_trans_fam_I"/>
</dbReference>
<evidence type="ECO:0000313" key="1">
    <source>
        <dbReference type="EMBL" id="VFU18741.1"/>
    </source>
</evidence>
<dbReference type="AlphaFoldDB" id="A0A485M7G2"/>
<accession>A0A485M7G2</accession>
<dbReference type="EC" id="2.8.3.6" evidence="1"/>
<dbReference type="Pfam" id="PF01144">
    <property type="entry name" value="CoA_trans"/>
    <property type="match status" value="1"/>
</dbReference>
<gene>
    <name evidence="1" type="primary">catI</name>
    <name evidence="1" type="ORF">SCFA_890055</name>
</gene>
<reference evidence="1" key="1">
    <citation type="submission" date="2019-03" db="EMBL/GenBank/DDBJ databases">
        <authorList>
            <person name="Hao L."/>
        </authorList>
    </citation>
    <scope>NUCLEOTIDE SEQUENCE</scope>
</reference>
<dbReference type="GO" id="GO:0047569">
    <property type="term" value="F:3-oxoadipate CoA-transferase activity"/>
    <property type="evidence" value="ECO:0007669"/>
    <property type="project" value="UniProtKB-EC"/>
</dbReference>
<name>A0A485M7G2_9ZZZZ</name>
<dbReference type="PANTHER" id="PTHR43293:SF3">
    <property type="entry name" value="CHOLESTEROL RING-CLEAVING HYDROLASE IPDB SUBUNIT"/>
    <property type="match status" value="1"/>
</dbReference>